<dbReference type="InterPro" id="IPR007475">
    <property type="entry name" value="UbiK"/>
</dbReference>
<proteinExistence type="predicted"/>
<feature type="coiled-coil region" evidence="1">
    <location>
        <begin position="48"/>
        <end position="75"/>
    </location>
</feature>
<dbReference type="EMBL" id="UINC01002856">
    <property type="protein sequence ID" value="SVA00980.1"/>
    <property type="molecule type" value="Genomic_DNA"/>
</dbReference>
<keyword evidence="1" id="KW-0175">Coiled coil</keyword>
<protein>
    <submittedName>
        <fullName evidence="2">Uncharacterized protein</fullName>
    </submittedName>
</protein>
<gene>
    <name evidence="2" type="ORF">METZ01_LOCUS53834</name>
</gene>
<dbReference type="Pfam" id="PF04380">
    <property type="entry name" value="BMFP"/>
    <property type="match status" value="1"/>
</dbReference>
<name>A0A381SA63_9ZZZZ</name>
<evidence type="ECO:0000256" key="1">
    <source>
        <dbReference type="SAM" id="Coils"/>
    </source>
</evidence>
<reference evidence="2" key="1">
    <citation type="submission" date="2018-05" db="EMBL/GenBank/DDBJ databases">
        <authorList>
            <person name="Lanie J.A."/>
            <person name="Ng W.-L."/>
            <person name="Kazmierczak K.M."/>
            <person name="Andrzejewski T.M."/>
            <person name="Davidsen T.M."/>
            <person name="Wayne K.J."/>
            <person name="Tettelin H."/>
            <person name="Glass J.I."/>
            <person name="Rusch D."/>
            <person name="Podicherti R."/>
            <person name="Tsui H.-C.T."/>
            <person name="Winkler M.E."/>
        </authorList>
    </citation>
    <scope>NUCLEOTIDE SEQUENCE</scope>
</reference>
<evidence type="ECO:0000313" key="2">
    <source>
        <dbReference type="EMBL" id="SVA00980.1"/>
    </source>
</evidence>
<sequence length="77" mass="9138">MKKNNFEDWTKKISALLPDSAMQAKADIEQNIRFLIKDAIKKMDLVERAELEEFCLTQEETLQKLQKRIKKLETQIK</sequence>
<accession>A0A381SA63</accession>
<dbReference type="AlphaFoldDB" id="A0A381SA63"/>
<organism evidence="2">
    <name type="scientific">marine metagenome</name>
    <dbReference type="NCBI Taxonomy" id="408172"/>
    <lineage>
        <taxon>unclassified sequences</taxon>
        <taxon>metagenomes</taxon>
        <taxon>ecological metagenomes</taxon>
    </lineage>
</organism>